<proteinExistence type="predicted"/>
<dbReference type="PANTHER" id="PTHR43471:SF1">
    <property type="entry name" value="ABC TRANSPORTER PERMEASE PROTEIN NOSY-RELATED"/>
    <property type="match status" value="1"/>
</dbReference>
<feature type="transmembrane region" description="Helical" evidence="1">
    <location>
        <begin position="141"/>
        <end position="162"/>
    </location>
</feature>
<keyword evidence="3" id="KW-1185">Reference proteome</keyword>
<dbReference type="PANTHER" id="PTHR43471">
    <property type="entry name" value="ABC TRANSPORTER PERMEASE"/>
    <property type="match status" value="1"/>
</dbReference>
<name>A0A1G7MIX4_9EURY</name>
<gene>
    <name evidence="2" type="ORF">SAMN04488067_10667</name>
</gene>
<dbReference type="RefSeq" id="WP_149798624.1">
    <property type="nucleotide sequence ID" value="NZ_FNBO01000006.1"/>
</dbReference>
<dbReference type="GO" id="GO:0005886">
    <property type="term" value="C:plasma membrane"/>
    <property type="evidence" value="ECO:0007669"/>
    <property type="project" value="UniProtKB-SubCell"/>
</dbReference>
<feature type="transmembrane region" description="Helical" evidence="1">
    <location>
        <begin position="20"/>
        <end position="41"/>
    </location>
</feature>
<keyword evidence="1" id="KW-0472">Membrane</keyword>
<feature type="transmembrane region" description="Helical" evidence="1">
    <location>
        <begin position="253"/>
        <end position="276"/>
    </location>
</feature>
<dbReference type="EMBL" id="FNBO01000006">
    <property type="protein sequence ID" value="SDF61060.1"/>
    <property type="molecule type" value="Genomic_DNA"/>
</dbReference>
<feature type="transmembrane region" description="Helical" evidence="1">
    <location>
        <begin position="174"/>
        <end position="198"/>
    </location>
</feature>
<dbReference type="OrthoDB" id="86287at2157"/>
<sequence>MSWAVVARKDFRDARLSKALWAVTAAFVLLSAGLAVLYATVPELSQDIGELSTLGYLTLLLAVMTLFVSVAAIVIGAGAIAGERDRGSSKLLLGFPHSRADVVLGKLIGRTAVLAVAILVGLAVTLAVIVALFPTFSPVDYAIFAAVTLLFALVYVGIMVAVSATTGSGGRAMAFGVGVFILLEFLGDLLAPAVMFVVNGFSFGGLETVPGWYAFLNVVTPSAAYQNALGWFLGDGTAAALTLGGMLDGPVPFYLTGWASVAVLVLWLVVPLALGYRSFAAADL</sequence>
<keyword evidence="1" id="KW-1133">Transmembrane helix</keyword>
<accession>A0A1G7MIX4</accession>
<feature type="transmembrane region" description="Helical" evidence="1">
    <location>
        <begin position="53"/>
        <end position="81"/>
    </location>
</feature>
<dbReference type="GO" id="GO:0140359">
    <property type="term" value="F:ABC-type transporter activity"/>
    <property type="evidence" value="ECO:0007669"/>
    <property type="project" value="InterPro"/>
</dbReference>
<protein>
    <submittedName>
        <fullName evidence="2">ABC-2 type transport system permease protein</fullName>
    </submittedName>
</protein>
<reference evidence="2 3" key="1">
    <citation type="submission" date="2016-10" db="EMBL/GenBank/DDBJ databases">
        <authorList>
            <person name="Varghese N."/>
            <person name="Submissions S."/>
        </authorList>
    </citation>
    <scope>NUCLEOTIDE SEQUENCE [LARGE SCALE GENOMIC DNA]</scope>
    <source>
        <strain evidence="2 3">CGMCC 1.3527</strain>
    </source>
</reference>
<feature type="transmembrane region" description="Helical" evidence="1">
    <location>
        <begin position="112"/>
        <end position="135"/>
    </location>
</feature>
<evidence type="ECO:0000313" key="3">
    <source>
        <dbReference type="Proteomes" id="UP000324020"/>
    </source>
</evidence>
<keyword evidence="1" id="KW-0812">Transmembrane</keyword>
<organism evidence="2 3">
    <name type="scientific">Halorubrum xinjiangense</name>
    <dbReference type="NCBI Taxonomy" id="261291"/>
    <lineage>
        <taxon>Archaea</taxon>
        <taxon>Methanobacteriati</taxon>
        <taxon>Methanobacteriota</taxon>
        <taxon>Stenosarchaea group</taxon>
        <taxon>Halobacteria</taxon>
        <taxon>Halobacteriales</taxon>
        <taxon>Haloferacaceae</taxon>
        <taxon>Halorubrum</taxon>
    </lineage>
</organism>
<evidence type="ECO:0000313" key="2">
    <source>
        <dbReference type="EMBL" id="SDF61060.1"/>
    </source>
</evidence>
<dbReference type="Pfam" id="PF12679">
    <property type="entry name" value="ABC2_membrane_2"/>
    <property type="match status" value="1"/>
</dbReference>
<dbReference type="AlphaFoldDB" id="A0A1G7MIX4"/>
<evidence type="ECO:0000256" key="1">
    <source>
        <dbReference type="SAM" id="Phobius"/>
    </source>
</evidence>
<dbReference type="Proteomes" id="UP000324020">
    <property type="component" value="Unassembled WGS sequence"/>
</dbReference>